<feature type="domain" description="AAA+ ATPase" evidence="3">
    <location>
        <begin position="332"/>
        <end position="472"/>
    </location>
</feature>
<dbReference type="GO" id="GO:0016887">
    <property type="term" value="F:ATP hydrolysis activity"/>
    <property type="evidence" value="ECO:0007669"/>
    <property type="project" value="InterPro"/>
</dbReference>
<keyword evidence="4" id="KW-0378">Hydrolase</keyword>
<evidence type="ECO:0000259" key="3">
    <source>
        <dbReference type="SMART" id="SM00382"/>
    </source>
</evidence>
<sequence length="641" mass="72862">MNSGMNESSESLDEKQLFKDLNEKLGNSLIELYEPKNKVVGRDDILHKLRISLNRVRTKVGCLVGLPGAGKTAIVETYQKISKEQNRDIQLMSLSIGAMSAHGKNKLNERIENLLPLLEEYENNLRKIRPNIELVLFVDEIHLIVSIYGQGSKIGGDLLKRALGRPSIRFIGATTNNEYEAYIGTDGAFARRLRKIPVDDIDKAITQEIARDFIDVYMPDSIREMNQDLPDSLFEKVIKANRMYRPEFAEPDKTLDVFEEAMSISEIENIRIDSDMINRIFDDNYGISLDFKANYDKIYNSIINRVVGQPMALYVVERTVKKLAFNIGFTESPTSMLFLGPSGVGKTEMTKAFAEGLHGEPDDYIHFDMSDYSLEDSEPDFRRDLGRKVKNTKKKIILLDELEKSNKLIRQTLLPILMEGISYYVSPGADGFAVRNPISLKNFVIIATSNVAHELFEEVHRFTKKKQKVTKDNINQYTDALKQEFQSLESDIHDALRAEFAPELIGRFTNIIPFYALHESTLLEIAEKTTMKLLKSLNQRPEGFKVELQSPIDWNHMGYNYVASEVIMFIVFELANSTDSNFGGARAITRYIENELYMEILDAIFDNPDKRRFVVRTNGLGGFENEGNVKGKGGLVVRPAV</sequence>
<dbReference type="GO" id="GO:0034605">
    <property type="term" value="P:cellular response to heat"/>
    <property type="evidence" value="ECO:0007669"/>
    <property type="project" value="TreeGrafter"/>
</dbReference>
<dbReference type="EMBL" id="QSTD01000009">
    <property type="protein sequence ID" value="RGM28281.1"/>
    <property type="molecule type" value="Genomic_DNA"/>
</dbReference>
<dbReference type="Gene3D" id="3.40.50.300">
    <property type="entry name" value="P-loop containing nucleotide triphosphate hydrolases"/>
    <property type="match status" value="2"/>
</dbReference>
<evidence type="ECO:0000313" key="4">
    <source>
        <dbReference type="EMBL" id="RGM28281.1"/>
    </source>
</evidence>
<proteinExistence type="predicted"/>
<dbReference type="AlphaFoldDB" id="A0A8B2ZHT5"/>
<dbReference type="PANTHER" id="PTHR11638:SF18">
    <property type="entry name" value="HEAT SHOCK PROTEIN 104"/>
    <property type="match status" value="1"/>
</dbReference>
<evidence type="ECO:0000256" key="1">
    <source>
        <dbReference type="ARBA" id="ARBA00022741"/>
    </source>
</evidence>
<dbReference type="GO" id="GO:0005524">
    <property type="term" value="F:ATP binding"/>
    <property type="evidence" value="ECO:0007669"/>
    <property type="project" value="UniProtKB-KW"/>
</dbReference>
<dbReference type="InterPro" id="IPR001270">
    <property type="entry name" value="ClpA/B"/>
</dbReference>
<keyword evidence="4" id="KW-0645">Protease</keyword>
<dbReference type="Pfam" id="PF00004">
    <property type="entry name" value="AAA"/>
    <property type="match status" value="1"/>
</dbReference>
<dbReference type="GO" id="GO:0006508">
    <property type="term" value="P:proteolysis"/>
    <property type="evidence" value="ECO:0007669"/>
    <property type="project" value="UniProtKB-KW"/>
</dbReference>
<dbReference type="Proteomes" id="UP000261016">
    <property type="component" value="Unassembled WGS sequence"/>
</dbReference>
<keyword evidence="2 4" id="KW-0067">ATP-binding</keyword>
<dbReference type="PRINTS" id="PR00300">
    <property type="entry name" value="CLPPROTEASEA"/>
</dbReference>
<reference evidence="4 5" key="1">
    <citation type="submission" date="2018-08" db="EMBL/GenBank/DDBJ databases">
        <title>A genome reference for cultivated species of the human gut microbiota.</title>
        <authorList>
            <person name="Zou Y."/>
            <person name="Xue W."/>
            <person name="Luo G."/>
        </authorList>
    </citation>
    <scope>NUCLEOTIDE SEQUENCE [LARGE SCALE GENOMIC DNA]</scope>
    <source>
        <strain evidence="4 5">OM08-17AT</strain>
    </source>
</reference>
<dbReference type="SUPFAM" id="SSF52540">
    <property type="entry name" value="P-loop containing nucleoside triphosphate hydrolases"/>
    <property type="match status" value="2"/>
</dbReference>
<dbReference type="InterPro" id="IPR003959">
    <property type="entry name" value="ATPase_AAA_core"/>
</dbReference>
<organism evidence="4 5">
    <name type="scientific">Staphylococcus warneri</name>
    <dbReference type="NCBI Taxonomy" id="1292"/>
    <lineage>
        <taxon>Bacteria</taxon>
        <taxon>Bacillati</taxon>
        <taxon>Bacillota</taxon>
        <taxon>Bacilli</taxon>
        <taxon>Bacillales</taxon>
        <taxon>Staphylococcaceae</taxon>
        <taxon>Staphylococcus</taxon>
    </lineage>
</organism>
<dbReference type="PANTHER" id="PTHR11638">
    <property type="entry name" value="ATP-DEPENDENT CLP PROTEASE"/>
    <property type="match status" value="1"/>
</dbReference>
<dbReference type="GO" id="GO:0005737">
    <property type="term" value="C:cytoplasm"/>
    <property type="evidence" value="ECO:0007669"/>
    <property type="project" value="TreeGrafter"/>
</dbReference>
<feature type="domain" description="AAA+ ATPase" evidence="3">
    <location>
        <begin position="57"/>
        <end position="202"/>
    </location>
</feature>
<evidence type="ECO:0000256" key="2">
    <source>
        <dbReference type="ARBA" id="ARBA00022840"/>
    </source>
</evidence>
<accession>A0A8B2ZHT5</accession>
<dbReference type="Pfam" id="PF07724">
    <property type="entry name" value="AAA_2"/>
    <property type="match status" value="1"/>
</dbReference>
<keyword evidence="1" id="KW-0547">Nucleotide-binding</keyword>
<dbReference type="InterPro" id="IPR027417">
    <property type="entry name" value="P-loop_NTPase"/>
</dbReference>
<evidence type="ECO:0000313" key="5">
    <source>
        <dbReference type="Proteomes" id="UP000261016"/>
    </source>
</evidence>
<comment type="caution">
    <text evidence="4">The sequence shown here is derived from an EMBL/GenBank/DDBJ whole genome shotgun (WGS) entry which is preliminary data.</text>
</comment>
<name>A0A8B2ZHT5_STAWA</name>
<protein>
    <submittedName>
        <fullName evidence="4">ATP-dependent Clp protease ATP-binding subunit</fullName>
    </submittedName>
</protein>
<dbReference type="RefSeq" id="WP_117725935.1">
    <property type="nucleotide sequence ID" value="NZ_CABMFV010000009.1"/>
</dbReference>
<dbReference type="InterPro" id="IPR050130">
    <property type="entry name" value="ClpA_ClpB"/>
</dbReference>
<dbReference type="InterPro" id="IPR003593">
    <property type="entry name" value="AAA+_ATPase"/>
</dbReference>
<gene>
    <name evidence="4" type="ORF">DXC19_11360</name>
</gene>
<dbReference type="SMART" id="SM00382">
    <property type="entry name" value="AAA"/>
    <property type="match status" value="2"/>
</dbReference>
<dbReference type="GO" id="GO:0008233">
    <property type="term" value="F:peptidase activity"/>
    <property type="evidence" value="ECO:0007669"/>
    <property type="project" value="UniProtKB-KW"/>
</dbReference>